<keyword evidence="7 8" id="KW-0548">Nucleotidyltransferase</keyword>
<organism evidence="6 8">
    <name type="scientific">Arachis duranensis</name>
    <name type="common">Wild peanut</name>
    <dbReference type="NCBI Taxonomy" id="130453"/>
    <lineage>
        <taxon>Eukaryota</taxon>
        <taxon>Viridiplantae</taxon>
        <taxon>Streptophyta</taxon>
        <taxon>Embryophyta</taxon>
        <taxon>Tracheophyta</taxon>
        <taxon>Spermatophyta</taxon>
        <taxon>Magnoliopsida</taxon>
        <taxon>eudicotyledons</taxon>
        <taxon>Gunneridae</taxon>
        <taxon>Pentapetalae</taxon>
        <taxon>rosids</taxon>
        <taxon>fabids</taxon>
        <taxon>Fabales</taxon>
        <taxon>Fabaceae</taxon>
        <taxon>Papilionoideae</taxon>
        <taxon>50 kb inversion clade</taxon>
        <taxon>dalbergioids sensu lato</taxon>
        <taxon>Dalbergieae</taxon>
        <taxon>Pterocarpus clade</taxon>
        <taxon>Arachis</taxon>
    </lineage>
</organism>
<dbReference type="InterPro" id="IPR004821">
    <property type="entry name" value="Cyt_trans-like"/>
</dbReference>
<dbReference type="PANTHER" id="PTHR45780:SF5">
    <property type="entry name" value="ETHANOLAMINE-PHOSPHATE CYTIDYLYLTRANSFERASE"/>
    <property type="match status" value="1"/>
</dbReference>
<accession>A0A9C6T4A6</accession>
<protein>
    <recommendedName>
        <fullName evidence="3">ethanolamine-phosphate cytidylyltransferase</fullName>
        <ecNumber evidence="3">2.7.7.14</ecNumber>
    </recommendedName>
    <alternativeName>
        <fullName evidence="4">CTP:phosphoethanolamine cytidylyltransferase</fullName>
    </alternativeName>
</protein>
<evidence type="ECO:0000256" key="4">
    <source>
        <dbReference type="ARBA" id="ARBA00031473"/>
    </source>
</evidence>
<comment type="pathway">
    <text evidence="1">Lipid metabolism.</text>
</comment>
<dbReference type="Pfam" id="PF01467">
    <property type="entry name" value="CTP_transf_like"/>
    <property type="match status" value="1"/>
</dbReference>
<evidence type="ECO:0000256" key="1">
    <source>
        <dbReference type="ARBA" id="ARBA00005189"/>
    </source>
</evidence>
<dbReference type="InterPro" id="IPR044608">
    <property type="entry name" value="Ect1/PCYT2"/>
</dbReference>
<comment type="pathway">
    <text evidence="2">Phospholipid metabolism; phosphatidylethanolamine biosynthesis; phosphatidylethanolamine from ethanolamine: step 2/3.</text>
</comment>
<keyword evidence="6" id="KW-1185">Reference proteome</keyword>
<dbReference type="AlphaFoldDB" id="A0A9C6T4A6"/>
<sequence>MFSNGKGPGPDARIVYIDGAFDLFHAGHVEILKKARQLGDFLLVGIHSDETVSVDLRSCSGHGYRQTQFLILRRIQLTIFFRLREV</sequence>
<dbReference type="GO" id="GO:0006646">
    <property type="term" value="P:phosphatidylethanolamine biosynthetic process"/>
    <property type="evidence" value="ECO:0007669"/>
    <property type="project" value="InterPro"/>
</dbReference>
<dbReference type="InterPro" id="IPR014729">
    <property type="entry name" value="Rossmann-like_a/b/a_fold"/>
</dbReference>
<dbReference type="Gene3D" id="3.40.50.620">
    <property type="entry name" value="HUPs"/>
    <property type="match status" value="1"/>
</dbReference>
<proteinExistence type="predicted"/>
<gene>
    <name evidence="7 8" type="primary">LOC107489380</name>
</gene>
<reference evidence="7 8" key="2">
    <citation type="submission" date="2025-04" db="UniProtKB">
        <authorList>
            <consortium name="RefSeq"/>
        </authorList>
    </citation>
    <scope>IDENTIFICATION</scope>
    <source>
        <tissue evidence="7 8">Whole plant</tissue>
    </source>
</reference>
<evidence type="ECO:0000313" key="7">
    <source>
        <dbReference type="RefSeq" id="XP_052109632.1"/>
    </source>
</evidence>
<dbReference type="SUPFAM" id="SSF52374">
    <property type="entry name" value="Nucleotidylyl transferase"/>
    <property type="match status" value="1"/>
</dbReference>
<dbReference type="GO" id="GO:0004306">
    <property type="term" value="F:ethanolamine-phosphate cytidylyltransferase activity"/>
    <property type="evidence" value="ECO:0007669"/>
    <property type="project" value="UniProtKB-EC"/>
</dbReference>
<dbReference type="EC" id="2.7.7.14" evidence="3"/>
<dbReference type="NCBIfam" id="TIGR00125">
    <property type="entry name" value="cyt_tran_rel"/>
    <property type="match status" value="1"/>
</dbReference>
<name>A0A9C6T4A6_ARADU</name>
<evidence type="ECO:0000256" key="2">
    <source>
        <dbReference type="ARBA" id="ARBA00024191"/>
    </source>
</evidence>
<evidence type="ECO:0000313" key="8">
    <source>
        <dbReference type="RefSeq" id="XP_052109635.1"/>
    </source>
</evidence>
<dbReference type="KEGG" id="adu:107489380"/>
<reference evidence="6" key="1">
    <citation type="journal article" date="2016" name="Nat. Genet.">
        <title>The genome sequences of Arachis duranensis and Arachis ipaensis, the diploid ancestors of cultivated peanut.</title>
        <authorList>
            <person name="Bertioli D.J."/>
            <person name="Cannon S.B."/>
            <person name="Froenicke L."/>
            <person name="Huang G."/>
            <person name="Farmer A.D."/>
            <person name="Cannon E.K."/>
            <person name="Liu X."/>
            <person name="Gao D."/>
            <person name="Clevenger J."/>
            <person name="Dash S."/>
            <person name="Ren L."/>
            <person name="Moretzsohn M.C."/>
            <person name="Shirasawa K."/>
            <person name="Huang W."/>
            <person name="Vidigal B."/>
            <person name="Abernathy B."/>
            <person name="Chu Y."/>
            <person name="Niederhuth C.E."/>
            <person name="Umale P."/>
            <person name="Araujo A.C."/>
            <person name="Kozik A."/>
            <person name="Kim K.D."/>
            <person name="Burow M.D."/>
            <person name="Varshney R.K."/>
            <person name="Wang X."/>
            <person name="Zhang X."/>
            <person name="Barkley N."/>
            <person name="Guimaraes P.M."/>
            <person name="Isobe S."/>
            <person name="Guo B."/>
            <person name="Liao B."/>
            <person name="Stalker H.T."/>
            <person name="Schmitz R.J."/>
            <person name="Scheffler B.E."/>
            <person name="Leal-Bertioli S.C."/>
            <person name="Xun X."/>
            <person name="Jackson S.A."/>
            <person name="Michelmore R."/>
            <person name="Ozias-Akins P."/>
        </authorList>
    </citation>
    <scope>NUCLEOTIDE SEQUENCE [LARGE SCALE GENOMIC DNA]</scope>
    <source>
        <strain evidence="6">cv. V14167</strain>
    </source>
</reference>
<evidence type="ECO:0000256" key="3">
    <source>
        <dbReference type="ARBA" id="ARBA00024221"/>
    </source>
</evidence>
<dbReference type="GeneID" id="107489380"/>
<evidence type="ECO:0000313" key="6">
    <source>
        <dbReference type="Proteomes" id="UP000515211"/>
    </source>
</evidence>
<evidence type="ECO:0000259" key="5">
    <source>
        <dbReference type="Pfam" id="PF01467"/>
    </source>
</evidence>
<feature type="domain" description="Cytidyltransferase-like" evidence="5">
    <location>
        <begin position="16"/>
        <end position="53"/>
    </location>
</feature>
<dbReference type="RefSeq" id="XP_052109635.1">
    <property type="nucleotide sequence ID" value="XM_052253675.1"/>
</dbReference>
<dbReference type="Proteomes" id="UP000515211">
    <property type="component" value="Chromosome 1"/>
</dbReference>
<dbReference type="GO" id="GO:0005737">
    <property type="term" value="C:cytoplasm"/>
    <property type="evidence" value="ECO:0007669"/>
    <property type="project" value="TreeGrafter"/>
</dbReference>
<keyword evidence="7 8" id="KW-0808">Transferase</keyword>
<dbReference type="RefSeq" id="XP_052109632.1">
    <property type="nucleotide sequence ID" value="XM_052253672.1"/>
</dbReference>
<dbReference type="PANTHER" id="PTHR45780">
    <property type="entry name" value="ETHANOLAMINE-PHOSPHATE CYTIDYLYLTRANSFERASE"/>
    <property type="match status" value="1"/>
</dbReference>